<feature type="compositionally biased region" description="Gly residues" evidence="1">
    <location>
        <begin position="52"/>
        <end position="78"/>
    </location>
</feature>
<keyword evidence="3" id="KW-1185">Reference proteome</keyword>
<evidence type="ECO:0000313" key="3">
    <source>
        <dbReference type="Proteomes" id="UP000198925"/>
    </source>
</evidence>
<accession>A0A1G7DIK9</accession>
<dbReference type="EMBL" id="FMZX01000047">
    <property type="protein sequence ID" value="SDE51341.1"/>
    <property type="molecule type" value="Genomic_DNA"/>
</dbReference>
<evidence type="ECO:0000313" key="2">
    <source>
        <dbReference type="EMBL" id="SDE51341.1"/>
    </source>
</evidence>
<reference evidence="2 3" key="1">
    <citation type="submission" date="2016-10" db="EMBL/GenBank/DDBJ databases">
        <authorList>
            <person name="de Groot N.N."/>
        </authorList>
    </citation>
    <scope>NUCLEOTIDE SEQUENCE [LARGE SCALE GENOMIC DNA]</scope>
    <source>
        <strain evidence="2 3">CPCC 100156</strain>
    </source>
</reference>
<dbReference type="AlphaFoldDB" id="A0A1G7DIK9"/>
<dbReference type="Proteomes" id="UP000198925">
    <property type="component" value="Unassembled WGS sequence"/>
</dbReference>
<protein>
    <submittedName>
        <fullName evidence="2">Uncharacterized protein</fullName>
    </submittedName>
</protein>
<sequence length="78" mass="7355">MALIGILALCLIPTILLLPLVLTSENSADNEVVTLADGSQVRTTRPRRGDTGFVGGGGGDSGGGGCDGGGGGGGDGGG</sequence>
<evidence type="ECO:0000256" key="1">
    <source>
        <dbReference type="SAM" id="MobiDB-lite"/>
    </source>
</evidence>
<name>A0A1G7DIK9_9PROT</name>
<feature type="region of interest" description="Disordered" evidence="1">
    <location>
        <begin position="37"/>
        <end position="78"/>
    </location>
</feature>
<organism evidence="2 3">
    <name type="scientific">Belnapia rosea</name>
    <dbReference type="NCBI Taxonomy" id="938405"/>
    <lineage>
        <taxon>Bacteria</taxon>
        <taxon>Pseudomonadati</taxon>
        <taxon>Pseudomonadota</taxon>
        <taxon>Alphaproteobacteria</taxon>
        <taxon>Acetobacterales</taxon>
        <taxon>Roseomonadaceae</taxon>
        <taxon>Belnapia</taxon>
    </lineage>
</organism>
<gene>
    <name evidence="2" type="ORF">SAMN04487779_10472</name>
</gene>
<proteinExistence type="predicted"/>